<evidence type="ECO:0000313" key="1">
    <source>
        <dbReference type="Proteomes" id="UP000887565"/>
    </source>
</evidence>
<organism evidence="1 2">
    <name type="scientific">Romanomermis culicivorax</name>
    <name type="common">Nematode worm</name>
    <dbReference type="NCBI Taxonomy" id="13658"/>
    <lineage>
        <taxon>Eukaryota</taxon>
        <taxon>Metazoa</taxon>
        <taxon>Ecdysozoa</taxon>
        <taxon>Nematoda</taxon>
        <taxon>Enoplea</taxon>
        <taxon>Dorylaimia</taxon>
        <taxon>Mermithida</taxon>
        <taxon>Mermithoidea</taxon>
        <taxon>Mermithidae</taxon>
        <taxon>Romanomermis</taxon>
    </lineage>
</organism>
<dbReference type="WBParaSite" id="nRc.2.0.1.t39410-RA">
    <property type="protein sequence ID" value="nRc.2.0.1.t39410-RA"/>
    <property type="gene ID" value="nRc.2.0.1.g39410"/>
</dbReference>
<sequence>MSRISSPVDKYPRDKRSNTVRYVGLDLKFRVH</sequence>
<reference evidence="2" key="1">
    <citation type="submission" date="2022-11" db="UniProtKB">
        <authorList>
            <consortium name="WormBaseParasite"/>
        </authorList>
    </citation>
    <scope>IDENTIFICATION</scope>
</reference>
<evidence type="ECO:0000313" key="2">
    <source>
        <dbReference type="WBParaSite" id="nRc.2.0.1.t39410-RA"/>
    </source>
</evidence>
<dbReference type="Proteomes" id="UP000887565">
    <property type="component" value="Unplaced"/>
</dbReference>
<accession>A0A915KKW9</accession>
<keyword evidence="1" id="KW-1185">Reference proteome</keyword>
<protein>
    <submittedName>
        <fullName evidence="2">Uncharacterized protein</fullName>
    </submittedName>
</protein>
<name>A0A915KKW9_ROMCU</name>
<proteinExistence type="predicted"/>
<dbReference type="AlphaFoldDB" id="A0A915KKW9"/>